<evidence type="ECO:0000313" key="3">
    <source>
        <dbReference type="EMBL" id="CAB4193711.1"/>
    </source>
</evidence>
<organism evidence="2">
    <name type="scientific">uncultured Caudovirales phage</name>
    <dbReference type="NCBI Taxonomy" id="2100421"/>
    <lineage>
        <taxon>Viruses</taxon>
        <taxon>Duplodnaviria</taxon>
        <taxon>Heunggongvirae</taxon>
        <taxon>Uroviricota</taxon>
        <taxon>Caudoviricetes</taxon>
        <taxon>Peduoviridae</taxon>
        <taxon>Maltschvirus</taxon>
        <taxon>Maltschvirus maltsch</taxon>
    </lineage>
</organism>
<proteinExistence type="predicted"/>
<sequence length="78" mass="7652">MDNNQQTKDGGTTQPASATPATQAVDTGAKVAPAVSDQGTGKPGTINTGTPFTGKDVSMTTPQYAGGPIATTEAGSAR</sequence>
<evidence type="ECO:0000256" key="1">
    <source>
        <dbReference type="SAM" id="MobiDB-lite"/>
    </source>
</evidence>
<feature type="region of interest" description="Disordered" evidence="1">
    <location>
        <begin position="1"/>
        <end position="78"/>
    </location>
</feature>
<dbReference type="EMBL" id="LR797198">
    <property type="protein sequence ID" value="CAB4193711.1"/>
    <property type="molecule type" value="Genomic_DNA"/>
</dbReference>
<dbReference type="EMBL" id="LR797076">
    <property type="protein sequence ID" value="CAB4185197.1"/>
    <property type="molecule type" value="Genomic_DNA"/>
</dbReference>
<feature type="compositionally biased region" description="Low complexity" evidence="1">
    <location>
        <begin position="12"/>
        <end position="24"/>
    </location>
</feature>
<feature type="compositionally biased region" description="Polar residues" evidence="1">
    <location>
        <begin position="1"/>
        <end position="11"/>
    </location>
</feature>
<accession>A0A6J5QRU5</accession>
<gene>
    <name evidence="2" type="ORF">UFOVP1119_12</name>
    <name evidence="3" type="ORF">UFOVP1238_129</name>
</gene>
<protein>
    <submittedName>
        <fullName evidence="2">Uncharacterized protein</fullName>
    </submittedName>
</protein>
<reference evidence="2" key="1">
    <citation type="submission" date="2020-05" db="EMBL/GenBank/DDBJ databases">
        <authorList>
            <person name="Chiriac C."/>
            <person name="Salcher M."/>
            <person name="Ghai R."/>
            <person name="Kavagutti S V."/>
        </authorList>
    </citation>
    <scope>NUCLEOTIDE SEQUENCE</scope>
</reference>
<evidence type="ECO:0000313" key="2">
    <source>
        <dbReference type="EMBL" id="CAB4185197.1"/>
    </source>
</evidence>
<name>A0A6J5QRU5_9CAUD</name>